<protein>
    <submittedName>
        <fullName evidence="1">Uncharacterized protein</fullName>
    </submittedName>
</protein>
<dbReference type="EMBL" id="CP065713">
    <property type="protein sequence ID" value="QPT09015.1"/>
    <property type="molecule type" value="Genomic_DNA"/>
</dbReference>
<reference evidence="1 3" key="1">
    <citation type="submission" date="2020-05" db="EMBL/GenBank/DDBJ databases">
        <title>Draft Genome Sequences of Sphingomonas sp. Isolated from the International Space Station.</title>
        <authorList>
            <person name="Bijlani S."/>
            <person name="Singh N.K."/>
            <person name="Mason C.E."/>
            <person name="Wang C.C."/>
            <person name="Venkateswaran K."/>
        </authorList>
    </citation>
    <scope>NUCLEOTIDE SEQUENCE [LARGE SCALE GENOMIC DNA]</scope>
    <source>
        <strain evidence="1 3">FKI-L5-BR-P1</strain>
    </source>
</reference>
<accession>A0A7Y2PE44</accession>
<organism evidence="1 3">
    <name type="scientific">Sphingomonas paucimobilis</name>
    <name type="common">Pseudomonas paucimobilis</name>
    <dbReference type="NCBI Taxonomy" id="13689"/>
    <lineage>
        <taxon>Bacteria</taxon>
        <taxon>Pseudomonadati</taxon>
        <taxon>Pseudomonadota</taxon>
        <taxon>Alphaproteobacteria</taxon>
        <taxon>Sphingomonadales</taxon>
        <taxon>Sphingomonadaceae</taxon>
        <taxon>Sphingomonas</taxon>
    </lineage>
</organism>
<name>A0A7Y2PE44_SPHPI</name>
<dbReference type="InterPro" id="IPR016174">
    <property type="entry name" value="Di-haem_cyt_TM"/>
</dbReference>
<proteinExistence type="predicted"/>
<dbReference type="GO" id="GO:0022904">
    <property type="term" value="P:respiratory electron transport chain"/>
    <property type="evidence" value="ECO:0007669"/>
    <property type="project" value="InterPro"/>
</dbReference>
<evidence type="ECO:0000313" key="4">
    <source>
        <dbReference type="Proteomes" id="UP000594836"/>
    </source>
</evidence>
<dbReference type="AlphaFoldDB" id="A0A7Y2PE44"/>
<evidence type="ECO:0000313" key="2">
    <source>
        <dbReference type="EMBL" id="QPT09015.1"/>
    </source>
</evidence>
<gene>
    <name evidence="1" type="ORF">HKX06_19350</name>
    <name evidence="2" type="ORF">I6G38_01385</name>
</gene>
<dbReference type="GO" id="GO:0016020">
    <property type="term" value="C:membrane"/>
    <property type="evidence" value="ECO:0007669"/>
    <property type="project" value="InterPro"/>
</dbReference>
<dbReference type="GeneID" id="78527073"/>
<reference evidence="2 4" key="2">
    <citation type="submission" date="2020-12" db="EMBL/GenBank/DDBJ databases">
        <title>FDA dAtabase for Regulatory Grade micrObial Sequences (FDA-ARGOS): Supporting development and validation of Infectious Disease Dx tests.</title>
        <authorList>
            <person name="Sproer C."/>
            <person name="Gronow S."/>
            <person name="Severitt S."/>
            <person name="Schroder I."/>
            <person name="Tallon L."/>
            <person name="Sadzewicz L."/>
            <person name="Zhao X."/>
            <person name="Boylan J."/>
            <person name="Ott S."/>
            <person name="Bowen H."/>
            <person name="Vavikolanu K."/>
            <person name="Mehta A."/>
            <person name="Aluvathingal J."/>
            <person name="Nadendla S."/>
            <person name="Lowell S."/>
            <person name="Myers T."/>
            <person name="Yan Y."/>
            <person name="Sichtig H."/>
        </authorList>
    </citation>
    <scope>NUCLEOTIDE SEQUENCE [LARGE SCALE GENOMIC DNA]</scope>
    <source>
        <strain evidence="2 4">FDAARGOS_881</strain>
    </source>
</reference>
<evidence type="ECO:0000313" key="1">
    <source>
        <dbReference type="EMBL" id="NNG59511.1"/>
    </source>
</evidence>
<dbReference type="Proteomes" id="UP000594836">
    <property type="component" value="Chromosome"/>
</dbReference>
<dbReference type="SUPFAM" id="SSF81342">
    <property type="entry name" value="Transmembrane di-heme cytochromes"/>
    <property type="match status" value="1"/>
</dbReference>
<dbReference type="EMBL" id="JABEOU010000057">
    <property type="protein sequence ID" value="NNG59511.1"/>
    <property type="molecule type" value="Genomic_DNA"/>
</dbReference>
<evidence type="ECO:0000313" key="3">
    <source>
        <dbReference type="Proteomes" id="UP000550136"/>
    </source>
</evidence>
<dbReference type="RefSeq" id="WP_007403673.1">
    <property type="nucleotide sequence ID" value="NZ_AP023323.1"/>
</dbReference>
<dbReference type="Proteomes" id="UP000550136">
    <property type="component" value="Unassembled WGS sequence"/>
</dbReference>
<sequence>MNRRDRYTLPMRLLHGMRATLILGLIALGWTIPVPVRPHPPASTLTRTPPGRSI</sequence>